<feature type="compositionally biased region" description="Low complexity" evidence="1">
    <location>
        <begin position="237"/>
        <end position="252"/>
    </location>
</feature>
<keyword evidence="3" id="KW-0732">Signal</keyword>
<dbReference type="STRING" id="105696.A0A1Y2MG38"/>
<evidence type="ECO:0000313" key="4">
    <source>
        <dbReference type="EMBL" id="OSS54952.1"/>
    </source>
</evidence>
<name>A0A1Y2MG38_EPING</name>
<organism evidence="4 5">
    <name type="scientific">Epicoccum nigrum</name>
    <name type="common">Soil fungus</name>
    <name type="synonym">Epicoccum purpurascens</name>
    <dbReference type="NCBI Taxonomy" id="105696"/>
    <lineage>
        <taxon>Eukaryota</taxon>
        <taxon>Fungi</taxon>
        <taxon>Dikarya</taxon>
        <taxon>Ascomycota</taxon>
        <taxon>Pezizomycotina</taxon>
        <taxon>Dothideomycetes</taxon>
        <taxon>Pleosporomycetidae</taxon>
        <taxon>Pleosporales</taxon>
        <taxon>Pleosporineae</taxon>
        <taxon>Didymellaceae</taxon>
        <taxon>Epicoccum</taxon>
    </lineage>
</organism>
<dbReference type="EMBL" id="KZ107838">
    <property type="protein sequence ID" value="OSS54952.1"/>
    <property type="molecule type" value="Genomic_DNA"/>
</dbReference>
<feature type="region of interest" description="Disordered" evidence="1">
    <location>
        <begin position="202"/>
        <end position="265"/>
    </location>
</feature>
<feature type="signal peptide" evidence="3">
    <location>
        <begin position="1"/>
        <end position="22"/>
    </location>
</feature>
<dbReference type="InParanoid" id="A0A1Y2MG38"/>
<evidence type="ECO:0000256" key="1">
    <source>
        <dbReference type="SAM" id="MobiDB-lite"/>
    </source>
</evidence>
<protein>
    <recommendedName>
        <fullName evidence="6">Apple domain-containing protein</fullName>
    </recommendedName>
</protein>
<dbReference type="AlphaFoldDB" id="A0A1Y2MG38"/>
<keyword evidence="2" id="KW-0812">Transmembrane</keyword>
<keyword evidence="2" id="KW-0472">Membrane</keyword>
<sequence>MFVPSIHHLSLLCIWLPSVALALRECDLDGATSTYTQGELIIPFDNLCGRDIDAHLDYAPSAEQRRSDCLDRCVRQAPLCYGFDYSPYIRQSDNNCYLMNDSFPASSATERSFVADAGMLNPEYLARLPEDCKSLGLRGCFERYGPLGSFSTASSATPTASSSGGLSTGAKAGIGAGAGLVALIAILCGVLFILKRVKRKRSRSPSNTVQQSNHGGDTYPSHKAESQTHVCEAASGPELAEPSSSMPAASSEQVHEIDGRARHEK</sequence>
<evidence type="ECO:0000256" key="3">
    <source>
        <dbReference type="SAM" id="SignalP"/>
    </source>
</evidence>
<feature type="compositionally biased region" description="Basic and acidic residues" evidence="1">
    <location>
        <begin position="253"/>
        <end position="265"/>
    </location>
</feature>
<evidence type="ECO:0008006" key="6">
    <source>
        <dbReference type="Google" id="ProtNLM"/>
    </source>
</evidence>
<keyword evidence="5" id="KW-1185">Reference proteome</keyword>
<evidence type="ECO:0000256" key="2">
    <source>
        <dbReference type="SAM" id="Phobius"/>
    </source>
</evidence>
<proteinExistence type="predicted"/>
<evidence type="ECO:0000313" key="5">
    <source>
        <dbReference type="Proteomes" id="UP000193240"/>
    </source>
</evidence>
<dbReference type="Proteomes" id="UP000193240">
    <property type="component" value="Unassembled WGS sequence"/>
</dbReference>
<reference evidence="4 5" key="1">
    <citation type="journal article" date="2017" name="Genome Announc.">
        <title>Genome sequence of the saprophytic ascomycete Epicoccum nigrum ICMP 19927 strain isolated from New Zealand.</title>
        <authorList>
            <person name="Fokin M."/>
            <person name="Fleetwood D."/>
            <person name="Weir B.S."/>
            <person name="Villas-Boas S.G."/>
        </authorList>
    </citation>
    <scope>NUCLEOTIDE SEQUENCE [LARGE SCALE GENOMIC DNA]</scope>
    <source>
        <strain evidence="4 5">ICMP 19927</strain>
    </source>
</reference>
<accession>A0A1Y2MG38</accession>
<keyword evidence="2" id="KW-1133">Transmembrane helix</keyword>
<feature type="transmembrane region" description="Helical" evidence="2">
    <location>
        <begin position="172"/>
        <end position="194"/>
    </location>
</feature>
<feature type="chain" id="PRO_5012124239" description="Apple domain-containing protein" evidence="3">
    <location>
        <begin position="23"/>
        <end position="265"/>
    </location>
</feature>
<gene>
    <name evidence="4" type="ORF">B5807_01143</name>
</gene>